<dbReference type="Gene3D" id="1.20.120.1630">
    <property type="match status" value="1"/>
</dbReference>
<keyword evidence="4" id="KW-0444">Lipid biosynthesis</keyword>
<gene>
    <name evidence="25 26" type="primary">LOC106169024</name>
</gene>
<proteinExistence type="inferred from homology"/>
<dbReference type="PROSITE" id="PS01018">
    <property type="entry name" value="STEROL_REDUCT_2"/>
    <property type="match status" value="1"/>
</dbReference>
<evidence type="ECO:0000256" key="7">
    <source>
        <dbReference type="ARBA" id="ARBA00022778"/>
    </source>
</evidence>
<reference evidence="25 26" key="1">
    <citation type="submission" date="2025-04" db="UniProtKB">
        <authorList>
            <consortium name="RefSeq"/>
        </authorList>
    </citation>
    <scope>IDENTIFICATION</scope>
    <source>
        <tissue evidence="25 26">Gonads</tissue>
    </source>
</reference>
<dbReference type="AlphaFoldDB" id="A0A1S3J0H7"/>
<sequence length="478" mass="55397">MVITRRQAQVNNNEAISSNGVTQNGYHDSKTISDDKMSPHWKNSWLSNFFHCTVWPFILILGSSQGIMLLWYTAKKCDGSFSTLGGMFTTKGVLGVLVDIWSSVNICTKFSVLVLLSFFSFQLVLMRFLPGKTVYGPLTPNGHRPVYKDNGFYCYIVSVSALFILQYFLKQYSLSVTIVYDRFEEFLATLSIFSGVFCIFLYIKGRVAPSPGEWEVTGNFIFDYFCGIELYPRIFGFDVKVFTNCRFGMTVWPLLICIHAMKSYELYGFVDSMFVSATLQMMYMTKFFWWESGYMGTLDIMMDRAGYYICWGCLVFIPGLYAITTFYLVSHPVRLGFGLSIAIFTVGSLALVLNYWADWQKQYVRAKNGDCLLWGKPPQMIKAKYHLKTGEVKESLLLASGFWGVSRHFHYLPELLHAFCWCLPSMFQNIMAYTYFIWLLMLLVHRTYRDDLKCSVKYGEHWKEYKELVPYKIIPYVF</sequence>
<evidence type="ECO:0000256" key="16">
    <source>
        <dbReference type="ARBA" id="ARBA00023166"/>
    </source>
</evidence>
<keyword evidence="24" id="KW-1185">Reference proteome</keyword>
<evidence type="ECO:0000256" key="21">
    <source>
        <dbReference type="ARBA" id="ARBA00047795"/>
    </source>
</evidence>
<dbReference type="RefSeq" id="XP_013403763.1">
    <property type="nucleotide sequence ID" value="XM_013548309.1"/>
</dbReference>
<evidence type="ECO:0000256" key="18">
    <source>
        <dbReference type="ARBA" id="ARBA00038851"/>
    </source>
</evidence>
<name>A0A1S3J0H7_LINAN</name>
<dbReference type="UniPathway" id="UPA00063"/>
<protein>
    <recommendedName>
        <fullName evidence="19">7-dehydrocholesterol reductase</fullName>
        <ecNumber evidence="18">1.3.1.21</ecNumber>
    </recommendedName>
    <alternativeName>
        <fullName evidence="20">Sterol Delta(7)-reductase</fullName>
    </alternativeName>
</protein>
<evidence type="ECO:0000256" key="9">
    <source>
        <dbReference type="ARBA" id="ARBA00022857"/>
    </source>
</evidence>
<dbReference type="InterPro" id="IPR001171">
    <property type="entry name" value="ERG24_DHCR-like"/>
</dbReference>
<evidence type="ECO:0000256" key="19">
    <source>
        <dbReference type="ARBA" id="ARBA00039984"/>
    </source>
</evidence>
<evidence type="ECO:0000256" key="2">
    <source>
        <dbReference type="ARBA" id="ARBA00004770"/>
    </source>
</evidence>
<feature type="transmembrane region" description="Helical" evidence="23">
    <location>
        <begin position="336"/>
        <end position="357"/>
    </location>
</feature>
<evidence type="ECO:0000256" key="14">
    <source>
        <dbReference type="ARBA" id="ARBA00023098"/>
    </source>
</evidence>
<dbReference type="GO" id="GO:0005789">
    <property type="term" value="C:endoplasmic reticulum membrane"/>
    <property type="evidence" value="ECO:0007669"/>
    <property type="project" value="UniProtKB-SubCell"/>
</dbReference>
<comment type="similarity">
    <text evidence="3">Belongs to the ERG4/ERG24 family.</text>
</comment>
<feature type="transmembrane region" description="Helical" evidence="23">
    <location>
        <begin position="110"/>
        <end position="129"/>
    </location>
</feature>
<feature type="transmembrane region" description="Helical" evidence="23">
    <location>
        <begin position="54"/>
        <end position="72"/>
    </location>
</feature>
<keyword evidence="17" id="KW-0753">Steroid metabolism</keyword>
<comment type="subcellular location">
    <subcellularLocation>
        <location evidence="1">Endoplasmic reticulum membrane</location>
        <topology evidence="1">Multi-pass membrane protein</topology>
    </subcellularLocation>
</comment>
<feature type="transmembrane region" description="Helical" evidence="23">
    <location>
        <begin position="84"/>
        <end position="104"/>
    </location>
</feature>
<evidence type="ECO:0000313" key="25">
    <source>
        <dbReference type="RefSeq" id="XP_013403763.1"/>
    </source>
</evidence>
<evidence type="ECO:0000256" key="17">
    <source>
        <dbReference type="ARBA" id="ARBA00023221"/>
    </source>
</evidence>
<evidence type="ECO:0000256" key="13">
    <source>
        <dbReference type="ARBA" id="ARBA00023011"/>
    </source>
</evidence>
<dbReference type="GeneID" id="106169024"/>
<evidence type="ECO:0000256" key="12">
    <source>
        <dbReference type="ARBA" id="ARBA00023002"/>
    </source>
</evidence>
<feature type="transmembrane region" description="Helical" evidence="23">
    <location>
        <begin position="415"/>
        <end position="443"/>
    </location>
</feature>
<dbReference type="KEGG" id="lak:106169024"/>
<evidence type="ECO:0000256" key="22">
    <source>
        <dbReference type="ARBA" id="ARBA00047826"/>
    </source>
</evidence>
<comment type="catalytic activity">
    <reaction evidence="21">
        <text>cholesterol + NADP(+) = 7-dehydrocholesterol + NADPH + H(+)</text>
        <dbReference type="Rhea" id="RHEA:23984"/>
        <dbReference type="ChEBI" id="CHEBI:15378"/>
        <dbReference type="ChEBI" id="CHEBI:16113"/>
        <dbReference type="ChEBI" id="CHEBI:17759"/>
        <dbReference type="ChEBI" id="CHEBI:57783"/>
        <dbReference type="ChEBI" id="CHEBI:58349"/>
        <dbReference type="EC" id="1.3.1.21"/>
    </reaction>
    <physiologicalReaction direction="right-to-left" evidence="21">
        <dbReference type="Rhea" id="RHEA:23986"/>
    </physiologicalReaction>
</comment>
<keyword evidence="9" id="KW-0521">NADP</keyword>
<keyword evidence="12" id="KW-0560">Oxidoreductase</keyword>
<dbReference type="PANTHER" id="PTHR21257:SF38">
    <property type="entry name" value="7-DEHYDROCHOLESTEROL REDUCTASE"/>
    <property type="match status" value="1"/>
</dbReference>
<dbReference type="RefSeq" id="XP_013403764.1">
    <property type="nucleotide sequence ID" value="XM_013548310.1"/>
</dbReference>
<keyword evidence="16" id="KW-1207">Sterol metabolism</keyword>
<evidence type="ECO:0000256" key="6">
    <source>
        <dbReference type="ARBA" id="ARBA00022692"/>
    </source>
</evidence>
<accession>A0A1S3J0H7</accession>
<dbReference type="OrthoDB" id="5326588at2759"/>
<dbReference type="Proteomes" id="UP000085678">
    <property type="component" value="Unplaced"/>
</dbReference>
<comment type="pathway">
    <text evidence="2">Steroid biosynthesis; cholesterol biosynthesis.</text>
</comment>
<dbReference type="STRING" id="7574.A0A1S3J0H7"/>
<keyword evidence="10" id="KW-0752">Steroid biosynthesis</keyword>
<keyword evidence="13" id="KW-0756">Sterol biosynthesis</keyword>
<dbReference type="GO" id="GO:0016132">
    <property type="term" value="P:brassinosteroid biosynthetic process"/>
    <property type="evidence" value="ECO:0007669"/>
    <property type="project" value="TreeGrafter"/>
</dbReference>
<dbReference type="Pfam" id="PF01222">
    <property type="entry name" value="ERG4_ERG24"/>
    <property type="match status" value="1"/>
</dbReference>
<keyword evidence="8" id="KW-0256">Endoplasmic reticulum</keyword>
<keyword evidence="5" id="KW-0153">Cholesterol metabolism</keyword>
<dbReference type="OMA" id="WGKPAEC"/>
<evidence type="ECO:0000256" key="15">
    <source>
        <dbReference type="ARBA" id="ARBA00023136"/>
    </source>
</evidence>
<dbReference type="GO" id="GO:0006695">
    <property type="term" value="P:cholesterol biosynthetic process"/>
    <property type="evidence" value="ECO:0007669"/>
    <property type="project" value="UniProtKB-UniPathway"/>
</dbReference>
<keyword evidence="11 23" id="KW-1133">Transmembrane helix</keyword>
<feature type="transmembrane region" description="Helical" evidence="23">
    <location>
        <begin position="266"/>
        <end position="285"/>
    </location>
</feature>
<comment type="catalytic activity">
    <reaction evidence="22">
        <text>7-dehydrodesmosterol + NADPH + H(+) = desmosterol + NADP(+)</text>
        <dbReference type="Rhea" id="RHEA:46740"/>
        <dbReference type="ChEBI" id="CHEBI:15378"/>
        <dbReference type="ChEBI" id="CHEBI:17737"/>
        <dbReference type="ChEBI" id="CHEBI:27910"/>
        <dbReference type="ChEBI" id="CHEBI:57783"/>
        <dbReference type="ChEBI" id="CHEBI:58349"/>
    </reaction>
    <physiologicalReaction direction="left-to-right" evidence="22">
        <dbReference type="Rhea" id="RHEA:46741"/>
    </physiologicalReaction>
</comment>
<evidence type="ECO:0000256" key="11">
    <source>
        <dbReference type="ARBA" id="ARBA00022989"/>
    </source>
</evidence>
<dbReference type="EC" id="1.3.1.21" evidence="18"/>
<dbReference type="GO" id="GO:0047598">
    <property type="term" value="F:7-dehydrocholesterol reductase activity"/>
    <property type="evidence" value="ECO:0007669"/>
    <property type="project" value="UniProtKB-EC"/>
</dbReference>
<evidence type="ECO:0000313" key="24">
    <source>
        <dbReference type="Proteomes" id="UP000085678"/>
    </source>
</evidence>
<evidence type="ECO:0000256" key="5">
    <source>
        <dbReference type="ARBA" id="ARBA00022548"/>
    </source>
</evidence>
<dbReference type="PANTHER" id="PTHR21257">
    <property type="entry name" value="DELTA(14)-STEROL REDUCTASE"/>
    <property type="match status" value="1"/>
</dbReference>
<evidence type="ECO:0000256" key="1">
    <source>
        <dbReference type="ARBA" id="ARBA00004477"/>
    </source>
</evidence>
<evidence type="ECO:0000256" key="3">
    <source>
        <dbReference type="ARBA" id="ARBA00005402"/>
    </source>
</evidence>
<evidence type="ECO:0000256" key="8">
    <source>
        <dbReference type="ARBA" id="ARBA00022824"/>
    </source>
</evidence>
<keyword evidence="6 23" id="KW-0812">Transmembrane</keyword>
<keyword evidence="14" id="KW-0443">Lipid metabolism</keyword>
<dbReference type="InterPro" id="IPR018083">
    <property type="entry name" value="Sterol_reductase_CS"/>
</dbReference>
<feature type="transmembrane region" description="Helical" evidence="23">
    <location>
        <begin position="305"/>
        <end position="329"/>
    </location>
</feature>
<feature type="transmembrane region" description="Helical" evidence="23">
    <location>
        <begin position="150"/>
        <end position="169"/>
    </location>
</feature>
<evidence type="ECO:0000256" key="23">
    <source>
        <dbReference type="SAM" id="Phobius"/>
    </source>
</evidence>
<evidence type="ECO:0000256" key="20">
    <source>
        <dbReference type="ARBA" id="ARBA00042688"/>
    </source>
</evidence>
<keyword evidence="7" id="KW-0152">Cholesterol biosynthesis</keyword>
<evidence type="ECO:0000313" key="26">
    <source>
        <dbReference type="RefSeq" id="XP_013403764.1"/>
    </source>
</evidence>
<keyword evidence="15 23" id="KW-0472">Membrane</keyword>
<evidence type="ECO:0000256" key="10">
    <source>
        <dbReference type="ARBA" id="ARBA00022955"/>
    </source>
</evidence>
<organism evidence="24 25">
    <name type="scientific">Lingula anatina</name>
    <name type="common">Brachiopod</name>
    <name type="synonym">Lingula unguis</name>
    <dbReference type="NCBI Taxonomy" id="7574"/>
    <lineage>
        <taxon>Eukaryota</taxon>
        <taxon>Metazoa</taxon>
        <taxon>Spiralia</taxon>
        <taxon>Lophotrochozoa</taxon>
        <taxon>Brachiopoda</taxon>
        <taxon>Linguliformea</taxon>
        <taxon>Lingulata</taxon>
        <taxon>Lingulida</taxon>
        <taxon>Linguloidea</taxon>
        <taxon>Lingulidae</taxon>
        <taxon>Lingula</taxon>
    </lineage>
</organism>
<evidence type="ECO:0000256" key="4">
    <source>
        <dbReference type="ARBA" id="ARBA00022516"/>
    </source>
</evidence>
<dbReference type="PROSITE" id="PS01017">
    <property type="entry name" value="STEROL_REDUCT_1"/>
    <property type="match status" value="1"/>
</dbReference>
<feature type="transmembrane region" description="Helical" evidence="23">
    <location>
        <begin position="185"/>
        <end position="203"/>
    </location>
</feature>